<keyword evidence="5 6" id="KW-0456">Lyase</keyword>
<comment type="cofactor">
    <cofactor evidence="1 6">
        <name>Mg(2+)</name>
        <dbReference type="ChEBI" id="CHEBI:18420"/>
    </cofactor>
</comment>
<comment type="caution">
    <text evidence="7">The sequence shown here is derived from an EMBL/GenBank/DDBJ whole genome shotgun (WGS) entry which is preliminary data.</text>
</comment>
<gene>
    <name evidence="7" type="ORF">EIP91_008189</name>
</gene>
<dbReference type="PANTHER" id="PTHR35201">
    <property type="entry name" value="TERPENE SYNTHASE"/>
    <property type="match status" value="1"/>
</dbReference>
<accession>A0A4R0R5I2</accession>
<dbReference type="Pfam" id="PF19086">
    <property type="entry name" value="Terpene_syn_C_2"/>
    <property type="match status" value="1"/>
</dbReference>
<evidence type="ECO:0000313" key="8">
    <source>
        <dbReference type="Proteomes" id="UP000292702"/>
    </source>
</evidence>
<dbReference type="GO" id="GO:0008299">
    <property type="term" value="P:isoprenoid biosynthetic process"/>
    <property type="evidence" value="ECO:0007669"/>
    <property type="project" value="UniProtKB-ARBA"/>
</dbReference>
<reference evidence="7 8" key="1">
    <citation type="submission" date="2018-11" db="EMBL/GenBank/DDBJ databases">
        <title>Genome assembly of Steccherinum ochraceum LE-BIN_3174, the white-rot fungus of the Steccherinaceae family (The Residual Polyporoid clade, Polyporales, Basidiomycota).</title>
        <authorList>
            <person name="Fedorova T.V."/>
            <person name="Glazunova O.A."/>
            <person name="Landesman E.O."/>
            <person name="Moiseenko K.V."/>
            <person name="Psurtseva N.V."/>
            <person name="Savinova O.S."/>
            <person name="Shakhova N.V."/>
            <person name="Tyazhelova T.V."/>
            <person name="Vasina D.V."/>
        </authorList>
    </citation>
    <scope>NUCLEOTIDE SEQUENCE [LARGE SCALE GENOMIC DNA]</scope>
    <source>
        <strain evidence="7 8">LE-BIN_3174</strain>
    </source>
</reference>
<evidence type="ECO:0000256" key="4">
    <source>
        <dbReference type="ARBA" id="ARBA00022842"/>
    </source>
</evidence>
<evidence type="ECO:0000256" key="1">
    <source>
        <dbReference type="ARBA" id="ARBA00001946"/>
    </source>
</evidence>
<dbReference type="OrthoDB" id="2861623at2759"/>
<dbReference type="Gene3D" id="1.10.600.10">
    <property type="entry name" value="Farnesyl Diphosphate Synthase"/>
    <property type="match status" value="2"/>
</dbReference>
<keyword evidence="8" id="KW-1185">Reference proteome</keyword>
<proteinExistence type="inferred from homology"/>
<dbReference type="EC" id="4.2.3.-" evidence="6"/>
<dbReference type="EMBL" id="RWJN01000449">
    <property type="protein sequence ID" value="TCD61586.1"/>
    <property type="molecule type" value="Genomic_DNA"/>
</dbReference>
<dbReference type="GO" id="GO:0046872">
    <property type="term" value="F:metal ion binding"/>
    <property type="evidence" value="ECO:0007669"/>
    <property type="project" value="UniProtKB-KW"/>
</dbReference>
<evidence type="ECO:0000256" key="3">
    <source>
        <dbReference type="ARBA" id="ARBA00022723"/>
    </source>
</evidence>
<evidence type="ECO:0000256" key="6">
    <source>
        <dbReference type="RuleBase" id="RU366034"/>
    </source>
</evidence>
<sequence length="327" mass="36400">MIATAKPSAPGGSPIIQCTTMPAGHIILPNFTTFCLQGFELRTNPHCNQATEDAMASVEVESGFSPDELRAIPSRQLGLLASLCYPSCDLPDLRLVIRCLVSWERKTRGDGTWECSNDDKRLIAGCYRGATDDWPCRFNEDLMTFKRAQAQAVAQNKAGDISDVESYKILRRTSSGVMLLLDLVEISGHIQLPEPSHTSTKFISLKQSASDIIVWSQDMASYNRKQAVGDNHNLVAVLTARNGFVQIGVDEARAMLRDAFHAFHAAEEELLTGTRSVHPEIRRYIQGLRDCIVGHAHWLYYTNLFFEDGEDAKESGWVRLLPKETKA</sequence>
<keyword evidence="4 6" id="KW-0460">Magnesium</keyword>
<evidence type="ECO:0000256" key="5">
    <source>
        <dbReference type="ARBA" id="ARBA00023239"/>
    </source>
</evidence>
<evidence type="ECO:0000313" key="7">
    <source>
        <dbReference type="EMBL" id="TCD61586.1"/>
    </source>
</evidence>
<dbReference type="PANTHER" id="PTHR35201:SF4">
    <property type="entry name" value="BETA-PINACENE SYNTHASE-RELATED"/>
    <property type="match status" value="1"/>
</dbReference>
<dbReference type="GO" id="GO:0010333">
    <property type="term" value="F:terpene synthase activity"/>
    <property type="evidence" value="ECO:0007669"/>
    <property type="project" value="InterPro"/>
</dbReference>
<dbReference type="SUPFAM" id="SSF48576">
    <property type="entry name" value="Terpenoid synthases"/>
    <property type="match status" value="1"/>
</dbReference>
<protein>
    <recommendedName>
        <fullName evidence="6">Terpene synthase</fullName>
        <ecNumber evidence="6">4.2.3.-</ecNumber>
    </recommendedName>
</protein>
<name>A0A4R0R5I2_9APHY</name>
<dbReference type="AlphaFoldDB" id="A0A4R0R5I2"/>
<comment type="similarity">
    <text evidence="2 6">Belongs to the terpene synthase family.</text>
</comment>
<evidence type="ECO:0000256" key="2">
    <source>
        <dbReference type="ARBA" id="ARBA00006333"/>
    </source>
</evidence>
<keyword evidence="3 6" id="KW-0479">Metal-binding</keyword>
<dbReference type="InterPro" id="IPR008949">
    <property type="entry name" value="Isoprenoid_synthase_dom_sf"/>
</dbReference>
<dbReference type="InterPro" id="IPR034686">
    <property type="entry name" value="Terpene_cyclase-like_2"/>
</dbReference>
<dbReference type="Proteomes" id="UP000292702">
    <property type="component" value="Unassembled WGS sequence"/>
</dbReference>
<organism evidence="7 8">
    <name type="scientific">Steccherinum ochraceum</name>
    <dbReference type="NCBI Taxonomy" id="92696"/>
    <lineage>
        <taxon>Eukaryota</taxon>
        <taxon>Fungi</taxon>
        <taxon>Dikarya</taxon>
        <taxon>Basidiomycota</taxon>
        <taxon>Agaricomycotina</taxon>
        <taxon>Agaricomycetes</taxon>
        <taxon>Polyporales</taxon>
        <taxon>Steccherinaceae</taxon>
        <taxon>Steccherinum</taxon>
    </lineage>
</organism>